<dbReference type="PANTHER" id="PTHR28620:SF1">
    <property type="entry name" value="CENP-V_GFA DOMAIN-CONTAINING PROTEIN"/>
    <property type="match status" value="1"/>
</dbReference>
<evidence type="ECO:0000256" key="2">
    <source>
        <dbReference type="ARBA" id="ARBA00022723"/>
    </source>
</evidence>
<gene>
    <name evidence="5" type="ORF">B0T16DRAFT_461623</name>
</gene>
<feature type="domain" description="CENP-V/GFA" evidence="4">
    <location>
        <begin position="10"/>
        <end position="106"/>
    </location>
</feature>
<accession>A0AA39XYA8</accession>
<sequence length="290" mass="32151">MTTTEDLKTYRGNCHCGGYIFEVKTHEIKTAIGCNCSSCSKKAYLWLFLPEGSVSVGMLTEFICGPHKSTHRFCSRCATSVFATKPSYRPGTAVNARALQEVDIWSLNTPIHDGAKINPQWIPPVYSGPEPALGLTTSEEVEGKVPEYHGSCRCGAVQIAVKLKSLLDETYTEPIAECNCSICQRGGYIFIYPPKEQIALEGAENLTGYAFGNRVWKKMFCRVCGVHVVDELNMTEEEFRALPEDVRGYNEPKLPYRGVNVRVFNGFDALGLKTTRVDGWGVLKPGYVNP</sequence>
<dbReference type="EMBL" id="JAULSV010000006">
    <property type="protein sequence ID" value="KAK0641577.1"/>
    <property type="molecule type" value="Genomic_DNA"/>
</dbReference>
<dbReference type="Gene3D" id="2.170.150.70">
    <property type="match status" value="2"/>
</dbReference>
<evidence type="ECO:0000256" key="1">
    <source>
        <dbReference type="ARBA" id="ARBA00005495"/>
    </source>
</evidence>
<comment type="caution">
    <text evidence="5">The sequence shown here is derived from an EMBL/GenBank/DDBJ whole genome shotgun (WGS) entry which is preliminary data.</text>
</comment>
<dbReference type="GO" id="GO:0016846">
    <property type="term" value="F:carbon-sulfur lyase activity"/>
    <property type="evidence" value="ECO:0007669"/>
    <property type="project" value="InterPro"/>
</dbReference>
<proteinExistence type="inferred from homology"/>
<dbReference type="PROSITE" id="PS51891">
    <property type="entry name" value="CENP_V_GFA"/>
    <property type="match status" value="2"/>
</dbReference>
<dbReference type="Proteomes" id="UP001174936">
    <property type="component" value="Unassembled WGS sequence"/>
</dbReference>
<dbReference type="Pfam" id="PF04828">
    <property type="entry name" value="GFA"/>
    <property type="match status" value="1"/>
</dbReference>
<organism evidence="5 6">
    <name type="scientific">Cercophora newfieldiana</name>
    <dbReference type="NCBI Taxonomy" id="92897"/>
    <lineage>
        <taxon>Eukaryota</taxon>
        <taxon>Fungi</taxon>
        <taxon>Dikarya</taxon>
        <taxon>Ascomycota</taxon>
        <taxon>Pezizomycotina</taxon>
        <taxon>Sordariomycetes</taxon>
        <taxon>Sordariomycetidae</taxon>
        <taxon>Sordariales</taxon>
        <taxon>Lasiosphaeriaceae</taxon>
        <taxon>Cercophora</taxon>
    </lineage>
</organism>
<keyword evidence="6" id="KW-1185">Reference proteome</keyword>
<protein>
    <submittedName>
        <fullName evidence="5">Mss4-like protein</fullName>
    </submittedName>
</protein>
<keyword evidence="3" id="KW-0862">Zinc</keyword>
<keyword evidence="2" id="KW-0479">Metal-binding</keyword>
<comment type="similarity">
    <text evidence="1">Belongs to the Gfa family.</text>
</comment>
<evidence type="ECO:0000256" key="3">
    <source>
        <dbReference type="ARBA" id="ARBA00022833"/>
    </source>
</evidence>
<feature type="domain" description="CENP-V/GFA" evidence="4">
    <location>
        <begin position="148"/>
        <end position="281"/>
    </location>
</feature>
<dbReference type="PANTHER" id="PTHR28620">
    <property type="entry name" value="CENTROMERE PROTEIN V"/>
    <property type="match status" value="1"/>
</dbReference>
<dbReference type="SUPFAM" id="SSF51316">
    <property type="entry name" value="Mss4-like"/>
    <property type="match status" value="2"/>
</dbReference>
<evidence type="ECO:0000313" key="6">
    <source>
        <dbReference type="Proteomes" id="UP001174936"/>
    </source>
</evidence>
<dbReference type="InterPro" id="IPR011057">
    <property type="entry name" value="Mss4-like_sf"/>
</dbReference>
<reference evidence="5" key="1">
    <citation type="submission" date="2023-06" db="EMBL/GenBank/DDBJ databases">
        <title>Genome-scale phylogeny and comparative genomics of the fungal order Sordariales.</title>
        <authorList>
            <consortium name="Lawrence Berkeley National Laboratory"/>
            <person name="Hensen N."/>
            <person name="Bonometti L."/>
            <person name="Westerberg I."/>
            <person name="Brannstrom I.O."/>
            <person name="Guillou S."/>
            <person name="Cros-Aarteil S."/>
            <person name="Calhoun S."/>
            <person name="Haridas S."/>
            <person name="Kuo A."/>
            <person name="Mondo S."/>
            <person name="Pangilinan J."/>
            <person name="Riley R."/>
            <person name="Labutti K."/>
            <person name="Andreopoulos B."/>
            <person name="Lipzen A."/>
            <person name="Chen C."/>
            <person name="Yanf M."/>
            <person name="Daum C."/>
            <person name="Ng V."/>
            <person name="Clum A."/>
            <person name="Steindorff A."/>
            <person name="Ohm R."/>
            <person name="Martin F."/>
            <person name="Silar P."/>
            <person name="Natvig D."/>
            <person name="Lalanne C."/>
            <person name="Gautier V."/>
            <person name="Ament-Velasquez S.L."/>
            <person name="Kruys A."/>
            <person name="Hutchinson M.I."/>
            <person name="Powell A.J."/>
            <person name="Barry K."/>
            <person name="Miller A.N."/>
            <person name="Grigoriev I.V."/>
            <person name="Debuchy R."/>
            <person name="Gladieux P."/>
            <person name="Thoren M.H."/>
            <person name="Johannesson H."/>
        </authorList>
    </citation>
    <scope>NUCLEOTIDE SEQUENCE</scope>
    <source>
        <strain evidence="5">SMH2532-1</strain>
    </source>
</reference>
<name>A0AA39XYA8_9PEZI</name>
<evidence type="ECO:0000259" key="4">
    <source>
        <dbReference type="PROSITE" id="PS51891"/>
    </source>
</evidence>
<dbReference type="AlphaFoldDB" id="A0AA39XYA8"/>
<dbReference type="GO" id="GO:0046872">
    <property type="term" value="F:metal ion binding"/>
    <property type="evidence" value="ECO:0007669"/>
    <property type="project" value="UniProtKB-KW"/>
</dbReference>
<dbReference type="InterPro" id="IPR006913">
    <property type="entry name" value="CENP-V/GFA"/>
</dbReference>
<evidence type="ECO:0000313" key="5">
    <source>
        <dbReference type="EMBL" id="KAK0641577.1"/>
    </source>
</evidence>
<dbReference type="InterPro" id="IPR052355">
    <property type="entry name" value="CENP-V-like"/>
</dbReference>